<evidence type="ECO:0000313" key="7">
    <source>
        <dbReference type="EMBL" id="MDO0823106.1"/>
    </source>
</evidence>
<keyword evidence="4" id="KW-0238">DNA-binding</keyword>
<dbReference type="InterPro" id="IPR015424">
    <property type="entry name" value="PyrdxlP-dep_Trfase"/>
</dbReference>
<dbReference type="InterPro" id="IPR036388">
    <property type="entry name" value="WH-like_DNA-bd_sf"/>
</dbReference>
<dbReference type="InterPro" id="IPR000524">
    <property type="entry name" value="Tscrpt_reg_HTH_GntR"/>
</dbReference>
<comment type="caution">
    <text evidence="7">The sequence shown here is derived from an EMBL/GenBank/DDBJ whole genome shotgun (WGS) entry which is preliminary data.</text>
</comment>
<evidence type="ECO:0000256" key="5">
    <source>
        <dbReference type="ARBA" id="ARBA00023163"/>
    </source>
</evidence>
<dbReference type="InterPro" id="IPR015421">
    <property type="entry name" value="PyrdxlP-dep_Trfase_major"/>
</dbReference>
<dbReference type="InterPro" id="IPR004839">
    <property type="entry name" value="Aminotransferase_I/II_large"/>
</dbReference>
<dbReference type="InterPro" id="IPR036390">
    <property type="entry name" value="WH_DNA-bd_sf"/>
</dbReference>
<sequence length="504" mass="56551">MKVIINRDSDAPVYVQIIEQVRRQILSGELLPGFRLPAERKLAESLGVNRTTVLNAYSELKAEGLIGSRVGAGTIVLSYLDEELSGCSSSREPEWNQIFSQYSNRFDSCLVQDLLTLASRNDVISFATGIASPVSGPIEALEGIENEVVNNRNFKSLLHTPTEGFMSLRKAVCGLMQKRGVYCQPDEIMMLSGSQQGIDLAARILIDPGDIVVVEEPTYFPAIQVFRTVGARVIGVPIDDKGMNVDALEQLLHRYRPKLIYTIPTFQNPSGAEMELERRKRLVKLASKYNVIILEDDAYGDLCYDGNLLPMLKSLDNEGYVIYLSTFSKNIYSGLRLGWMVAHKKIIREFASAKQLIDLHSSSLSQYIVERFIENGSLEAHLNKVCSEYRTRRDIMYEALAKYAPKDLKWNRPKGGYYLWCRLPDGISSLKLLAKAADYKVSFVPGSPFFSSGQGDNFIRLNFTYAPIKDIDEGIKRLCAAMKELDAEKGNDDIYSMMEINPIV</sequence>
<dbReference type="Gene3D" id="1.10.10.10">
    <property type="entry name" value="Winged helix-like DNA-binding domain superfamily/Winged helix DNA-binding domain"/>
    <property type="match status" value="1"/>
</dbReference>
<dbReference type="SUPFAM" id="SSF53383">
    <property type="entry name" value="PLP-dependent transferases"/>
    <property type="match status" value="1"/>
</dbReference>
<dbReference type="InterPro" id="IPR051446">
    <property type="entry name" value="HTH_trans_reg/aminotransferase"/>
</dbReference>
<keyword evidence="3" id="KW-0805">Transcription regulation</keyword>
<name>A0ABT8QP60_9FIRM</name>
<dbReference type="CDD" id="cd00609">
    <property type="entry name" value="AAT_like"/>
    <property type="match status" value="1"/>
</dbReference>
<keyword evidence="8" id="KW-1185">Reference proteome</keyword>
<evidence type="ECO:0000256" key="1">
    <source>
        <dbReference type="ARBA" id="ARBA00005384"/>
    </source>
</evidence>
<feature type="domain" description="HTH gntR-type" evidence="6">
    <location>
        <begin position="11"/>
        <end position="79"/>
    </location>
</feature>
<proteinExistence type="inferred from homology"/>
<dbReference type="Gene3D" id="3.40.640.10">
    <property type="entry name" value="Type I PLP-dependent aspartate aminotransferase-like (Major domain)"/>
    <property type="match status" value="1"/>
</dbReference>
<reference evidence="7" key="1">
    <citation type="submission" date="2022-05" db="EMBL/GenBank/DDBJ databases">
        <title>Expanded diversity of anoxic marine methylotrophy in a Black Sea sulfate reducing microorganism.</title>
        <authorList>
            <person name="Fischer P.Q."/>
            <person name="Stams A.J.M."/>
            <person name="Villanueva L."/>
            <person name="Sousa D.Z."/>
        </authorList>
    </citation>
    <scope>NUCLEOTIDE SEQUENCE</scope>
    <source>
        <strain evidence="7">P130</strain>
    </source>
</reference>
<dbReference type="SMART" id="SM00345">
    <property type="entry name" value="HTH_GNTR"/>
    <property type="match status" value="1"/>
</dbReference>
<evidence type="ECO:0000313" key="8">
    <source>
        <dbReference type="Proteomes" id="UP001176021"/>
    </source>
</evidence>
<dbReference type="PANTHER" id="PTHR46577">
    <property type="entry name" value="HTH-TYPE TRANSCRIPTIONAL REGULATORY PROTEIN GABR"/>
    <property type="match status" value="1"/>
</dbReference>
<keyword evidence="7" id="KW-0032">Aminotransferase</keyword>
<protein>
    <submittedName>
        <fullName evidence="7">PLP-dependent aminotransferase family protein</fullName>
    </submittedName>
</protein>
<evidence type="ECO:0000259" key="6">
    <source>
        <dbReference type="PROSITE" id="PS50949"/>
    </source>
</evidence>
<evidence type="ECO:0000256" key="4">
    <source>
        <dbReference type="ARBA" id="ARBA00023125"/>
    </source>
</evidence>
<dbReference type="Gene3D" id="3.90.1150.10">
    <property type="entry name" value="Aspartate Aminotransferase, domain 1"/>
    <property type="match status" value="1"/>
</dbReference>
<dbReference type="CDD" id="cd07377">
    <property type="entry name" value="WHTH_GntR"/>
    <property type="match status" value="1"/>
</dbReference>
<dbReference type="InterPro" id="IPR015422">
    <property type="entry name" value="PyrdxlP-dep_Trfase_small"/>
</dbReference>
<dbReference type="Pfam" id="PF00392">
    <property type="entry name" value="GntR"/>
    <property type="match status" value="1"/>
</dbReference>
<dbReference type="RefSeq" id="WP_252473750.1">
    <property type="nucleotide sequence ID" value="NZ_JAMHFY010000049.1"/>
</dbReference>
<keyword evidence="7" id="KW-0808">Transferase</keyword>
<dbReference type="PROSITE" id="PS50949">
    <property type="entry name" value="HTH_GNTR"/>
    <property type="match status" value="1"/>
</dbReference>
<organism evidence="7 8">
    <name type="scientific">Desulfosporosinus nitroreducens</name>
    <dbReference type="NCBI Taxonomy" id="2018668"/>
    <lineage>
        <taxon>Bacteria</taxon>
        <taxon>Bacillati</taxon>
        <taxon>Bacillota</taxon>
        <taxon>Clostridia</taxon>
        <taxon>Eubacteriales</taxon>
        <taxon>Desulfitobacteriaceae</taxon>
        <taxon>Desulfosporosinus</taxon>
    </lineage>
</organism>
<dbReference type="SUPFAM" id="SSF46785">
    <property type="entry name" value="Winged helix' DNA-binding domain"/>
    <property type="match status" value="1"/>
</dbReference>
<accession>A0ABT8QP60</accession>
<dbReference type="Proteomes" id="UP001176021">
    <property type="component" value="Unassembled WGS sequence"/>
</dbReference>
<keyword evidence="5" id="KW-0804">Transcription</keyword>
<gene>
    <name evidence="7" type="ORF">M8H41_09595</name>
</gene>
<dbReference type="PANTHER" id="PTHR46577:SF2">
    <property type="entry name" value="TRANSCRIPTIONAL REGULATORY PROTEIN"/>
    <property type="match status" value="1"/>
</dbReference>
<evidence type="ECO:0000256" key="2">
    <source>
        <dbReference type="ARBA" id="ARBA00022898"/>
    </source>
</evidence>
<dbReference type="GO" id="GO:0008483">
    <property type="term" value="F:transaminase activity"/>
    <property type="evidence" value="ECO:0007669"/>
    <property type="project" value="UniProtKB-KW"/>
</dbReference>
<dbReference type="EMBL" id="JAMJEV010000007">
    <property type="protein sequence ID" value="MDO0823106.1"/>
    <property type="molecule type" value="Genomic_DNA"/>
</dbReference>
<dbReference type="PRINTS" id="PR00035">
    <property type="entry name" value="HTHGNTR"/>
</dbReference>
<evidence type="ECO:0000256" key="3">
    <source>
        <dbReference type="ARBA" id="ARBA00023015"/>
    </source>
</evidence>
<comment type="similarity">
    <text evidence="1">In the C-terminal section; belongs to the class-I pyridoxal-phosphate-dependent aminotransferase family.</text>
</comment>
<dbReference type="Pfam" id="PF00155">
    <property type="entry name" value="Aminotran_1_2"/>
    <property type="match status" value="1"/>
</dbReference>
<keyword evidence="2" id="KW-0663">Pyridoxal phosphate</keyword>